<evidence type="ECO:0000313" key="2">
    <source>
        <dbReference type="EMBL" id="GJE03432.1"/>
    </source>
</evidence>
<reference evidence="2" key="2">
    <citation type="submission" date="2021-08" db="EMBL/GenBank/DDBJ databases">
        <authorList>
            <person name="Tani A."/>
            <person name="Ola A."/>
            <person name="Ogura Y."/>
            <person name="Katsura K."/>
            <person name="Hayashi T."/>
        </authorList>
    </citation>
    <scope>NUCLEOTIDE SEQUENCE</scope>
    <source>
        <strain evidence="2">DSM 17168</strain>
    </source>
</reference>
<name>A0ABQ4SJS8_9HYPH</name>
<sequence>MASLRVGSWRWMRSRLPTMTPSRLLKSCATPPVSWPIASIFCDCRSIASACSRSATARRRASRASSRSAMRARSAAFTRRNSSGEGSARAFGSRGQSAAAVATETNAVKTFTIASNP</sequence>
<gene>
    <name evidence="2" type="ORF">GMJLKIPL_5387</name>
</gene>
<accession>A0ABQ4SJS8</accession>
<proteinExistence type="predicted"/>
<evidence type="ECO:0000256" key="1">
    <source>
        <dbReference type="SAM" id="MobiDB-lite"/>
    </source>
</evidence>
<feature type="compositionally biased region" description="Low complexity" evidence="1">
    <location>
        <begin position="63"/>
        <end position="76"/>
    </location>
</feature>
<dbReference type="EMBL" id="BPQQ01000077">
    <property type="protein sequence ID" value="GJE03432.1"/>
    <property type="molecule type" value="Genomic_DNA"/>
</dbReference>
<evidence type="ECO:0000313" key="3">
    <source>
        <dbReference type="Proteomes" id="UP001055153"/>
    </source>
</evidence>
<keyword evidence="3" id="KW-1185">Reference proteome</keyword>
<protein>
    <submittedName>
        <fullName evidence="2">Uncharacterized protein</fullName>
    </submittedName>
</protein>
<organism evidence="2 3">
    <name type="scientific">Methylobacterium isbiliense</name>
    <dbReference type="NCBI Taxonomy" id="315478"/>
    <lineage>
        <taxon>Bacteria</taxon>
        <taxon>Pseudomonadati</taxon>
        <taxon>Pseudomonadota</taxon>
        <taxon>Alphaproteobacteria</taxon>
        <taxon>Hyphomicrobiales</taxon>
        <taxon>Methylobacteriaceae</taxon>
        <taxon>Methylobacterium</taxon>
    </lineage>
</organism>
<feature type="region of interest" description="Disordered" evidence="1">
    <location>
        <begin position="58"/>
        <end position="96"/>
    </location>
</feature>
<reference evidence="2" key="1">
    <citation type="journal article" date="2021" name="Front. Microbiol.">
        <title>Comprehensive Comparative Genomics and Phenotyping of Methylobacterium Species.</title>
        <authorList>
            <person name="Alessa O."/>
            <person name="Ogura Y."/>
            <person name="Fujitani Y."/>
            <person name="Takami H."/>
            <person name="Hayashi T."/>
            <person name="Sahin N."/>
            <person name="Tani A."/>
        </authorList>
    </citation>
    <scope>NUCLEOTIDE SEQUENCE</scope>
    <source>
        <strain evidence="2">DSM 17168</strain>
    </source>
</reference>
<dbReference type="Proteomes" id="UP001055153">
    <property type="component" value="Unassembled WGS sequence"/>
</dbReference>
<comment type="caution">
    <text evidence="2">The sequence shown here is derived from an EMBL/GenBank/DDBJ whole genome shotgun (WGS) entry which is preliminary data.</text>
</comment>